<protein>
    <submittedName>
        <fullName evidence="2">Uncharacterized protein</fullName>
    </submittedName>
</protein>
<evidence type="ECO:0000256" key="1">
    <source>
        <dbReference type="SAM" id="MobiDB-lite"/>
    </source>
</evidence>
<organism evidence="2 3">
    <name type="scientific">Leersia perrieri</name>
    <dbReference type="NCBI Taxonomy" id="77586"/>
    <lineage>
        <taxon>Eukaryota</taxon>
        <taxon>Viridiplantae</taxon>
        <taxon>Streptophyta</taxon>
        <taxon>Embryophyta</taxon>
        <taxon>Tracheophyta</taxon>
        <taxon>Spermatophyta</taxon>
        <taxon>Magnoliopsida</taxon>
        <taxon>Liliopsida</taxon>
        <taxon>Poales</taxon>
        <taxon>Poaceae</taxon>
        <taxon>BOP clade</taxon>
        <taxon>Oryzoideae</taxon>
        <taxon>Oryzeae</taxon>
        <taxon>Oryzinae</taxon>
        <taxon>Leersia</taxon>
    </lineage>
</organism>
<reference evidence="3" key="2">
    <citation type="submission" date="2013-12" db="EMBL/GenBank/DDBJ databases">
        <authorList>
            <person name="Yu Y."/>
            <person name="Lee S."/>
            <person name="de Baynast K."/>
            <person name="Wissotski M."/>
            <person name="Liu L."/>
            <person name="Talag J."/>
            <person name="Goicoechea J."/>
            <person name="Angelova A."/>
            <person name="Jetty R."/>
            <person name="Kudrna D."/>
            <person name="Golser W."/>
            <person name="Rivera L."/>
            <person name="Zhang J."/>
            <person name="Wing R."/>
        </authorList>
    </citation>
    <scope>NUCLEOTIDE SEQUENCE</scope>
</reference>
<keyword evidence="3" id="KW-1185">Reference proteome</keyword>
<evidence type="ECO:0000313" key="3">
    <source>
        <dbReference type="Proteomes" id="UP000032180"/>
    </source>
</evidence>
<dbReference type="Gramene" id="LPERR10G00360.1">
    <property type="protein sequence ID" value="LPERR10G00360.1"/>
    <property type="gene ID" value="LPERR10G00360"/>
</dbReference>
<dbReference type="AlphaFoldDB" id="A0A0D9XH95"/>
<dbReference type="HOGENOM" id="CLU_123550_0_0_1"/>
<dbReference type="EnsemblPlants" id="LPERR10G00360.1">
    <property type="protein sequence ID" value="LPERR10G00360.1"/>
    <property type="gene ID" value="LPERR10G00360"/>
</dbReference>
<feature type="region of interest" description="Disordered" evidence="1">
    <location>
        <begin position="68"/>
        <end position="149"/>
    </location>
</feature>
<evidence type="ECO:0000313" key="2">
    <source>
        <dbReference type="EnsemblPlants" id="LPERR10G00360.1"/>
    </source>
</evidence>
<accession>A0A0D9XH95</accession>
<reference evidence="2 3" key="1">
    <citation type="submission" date="2012-08" db="EMBL/GenBank/DDBJ databases">
        <title>Oryza genome evolution.</title>
        <authorList>
            <person name="Wing R.A."/>
        </authorList>
    </citation>
    <scope>NUCLEOTIDE SEQUENCE</scope>
</reference>
<name>A0A0D9XH95_9ORYZ</name>
<proteinExistence type="predicted"/>
<sequence length="149" mass="15563">MYTNSNDDMRTHVGAPFDWSENDLAILIRRTVGVSALELTQLPPGLIPLCQDPFRPEILQALQVVGDGMGSLSATPGANPVGGDDDYDDADDKVPIGLLGCQGSGRSGPRGPDPKGKRKRPEFDSAPPPSPPRGGGAERVAPNHGSGDP</sequence>
<dbReference type="Proteomes" id="UP000032180">
    <property type="component" value="Chromosome 10"/>
</dbReference>
<reference evidence="2" key="3">
    <citation type="submission" date="2015-04" db="UniProtKB">
        <authorList>
            <consortium name="EnsemblPlants"/>
        </authorList>
    </citation>
    <scope>IDENTIFICATION</scope>
</reference>